<dbReference type="InterPro" id="IPR011330">
    <property type="entry name" value="Glyco_hydro/deAcase_b/a-brl"/>
</dbReference>
<dbReference type="Gene3D" id="3.20.20.370">
    <property type="entry name" value="Glycoside hydrolase/deacetylase"/>
    <property type="match status" value="1"/>
</dbReference>
<feature type="chain" id="PRO_5041906259" evidence="1">
    <location>
        <begin position="23"/>
        <end position="389"/>
    </location>
</feature>
<name>A0AAD9UYV5_ACRCE</name>
<proteinExistence type="predicted"/>
<gene>
    <name evidence="3" type="ORF">P5673_023433</name>
</gene>
<dbReference type="EMBL" id="JARQWQ010000065">
    <property type="protein sequence ID" value="KAK2555079.1"/>
    <property type="molecule type" value="Genomic_DNA"/>
</dbReference>
<dbReference type="SUPFAM" id="SSF88713">
    <property type="entry name" value="Glycoside hydrolase/deacetylase"/>
    <property type="match status" value="1"/>
</dbReference>
<feature type="domain" description="NodB homology" evidence="2">
    <location>
        <begin position="62"/>
        <end position="181"/>
    </location>
</feature>
<dbReference type="GO" id="GO:0005975">
    <property type="term" value="P:carbohydrate metabolic process"/>
    <property type="evidence" value="ECO:0007669"/>
    <property type="project" value="InterPro"/>
</dbReference>
<evidence type="ECO:0000313" key="4">
    <source>
        <dbReference type="Proteomes" id="UP001249851"/>
    </source>
</evidence>
<accession>A0AAD9UYV5</accession>
<evidence type="ECO:0000259" key="2">
    <source>
        <dbReference type="Pfam" id="PF01522"/>
    </source>
</evidence>
<reference evidence="3" key="1">
    <citation type="journal article" date="2023" name="G3 (Bethesda)">
        <title>Whole genome assembly and annotation of the endangered Caribbean coral Acropora cervicornis.</title>
        <authorList>
            <person name="Selwyn J.D."/>
            <person name="Vollmer S.V."/>
        </authorList>
    </citation>
    <scope>NUCLEOTIDE SEQUENCE</scope>
    <source>
        <strain evidence="3">K2</strain>
    </source>
</reference>
<evidence type="ECO:0000313" key="3">
    <source>
        <dbReference type="EMBL" id="KAK2555079.1"/>
    </source>
</evidence>
<keyword evidence="4" id="KW-1185">Reference proteome</keyword>
<dbReference type="PANTHER" id="PTHR45985:SF3">
    <property type="entry name" value="CHITIN DEACETYLASE-LIKE 4"/>
    <property type="match status" value="1"/>
</dbReference>
<dbReference type="PANTHER" id="PTHR45985">
    <property type="match status" value="1"/>
</dbReference>
<reference evidence="3" key="2">
    <citation type="journal article" date="2023" name="Science">
        <title>Genomic signatures of disease resistance in endangered staghorn corals.</title>
        <authorList>
            <person name="Vollmer S.V."/>
            <person name="Selwyn J.D."/>
            <person name="Despard B.A."/>
            <person name="Roesel C.L."/>
        </authorList>
    </citation>
    <scope>NUCLEOTIDE SEQUENCE</scope>
    <source>
        <strain evidence="3">K2</strain>
    </source>
</reference>
<dbReference type="InterPro" id="IPR052740">
    <property type="entry name" value="CE4"/>
</dbReference>
<dbReference type="CDD" id="cd10975">
    <property type="entry name" value="CE4_CDA_like_2"/>
    <property type="match status" value="1"/>
</dbReference>
<organism evidence="3 4">
    <name type="scientific">Acropora cervicornis</name>
    <name type="common">Staghorn coral</name>
    <dbReference type="NCBI Taxonomy" id="6130"/>
    <lineage>
        <taxon>Eukaryota</taxon>
        <taxon>Metazoa</taxon>
        <taxon>Cnidaria</taxon>
        <taxon>Anthozoa</taxon>
        <taxon>Hexacorallia</taxon>
        <taxon>Scleractinia</taxon>
        <taxon>Astrocoeniina</taxon>
        <taxon>Acroporidae</taxon>
        <taxon>Acropora</taxon>
    </lineage>
</organism>
<dbReference type="Proteomes" id="UP001249851">
    <property type="component" value="Unassembled WGS sequence"/>
</dbReference>
<sequence length="389" mass="44580">MQPALVAFLILWVSLLVDTTRANVNRRRNGPAQPCSPAICKLPSCRCSGTDIPGSLPKKEVPQIIMLSFDDAVNSQVNKFYNQLFSDGILKNPNGCKATATFFVSHQYTQYEMVQALYHERHDIADHTISHREPISWWKNANYSQLTDEIVGQREILHKWGHVNKDDVVGFRVPFLQSGGNTMYQVLYDNKFLYDSSMPTEQFIDPPMWPYTLEYRTEQECVIPPCPTDSFPGLWEVPMIDYIDSKGEPCNMVDGCTPPVNETDAYDLLDKNFQRHYSSNRAPFPMFMHASWFMNYPFTLQAVKKFLLNKLSLGDVWMVGIRQAIEWIKTPTSLDDIENFAPWKCDSPPPPPSCDSPNVCSFRDNPNYLWTCTRPCPPHYPWVGNPDGN</sequence>
<dbReference type="GO" id="GO:0016810">
    <property type="term" value="F:hydrolase activity, acting on carbon-nitrogen (but not peptide) bonds"/>
    <property type="evidence" value="ECO:0007669"/>
    <property type="project" value="InterPro"/>
</dbReference>
<dbReference type="Pfam" id="PF01522">
    <property type="entry name" value="Polysacc_deac_1"/>
    <property type="match status" value="1"/>
</dbReference>
<protein>
    <submittedName>
        <fullName evidence="3">Chitin deacetylase 8</fullName>
    </submittedName>
</protein>
<comment type="caution">
    <text evidence="3">The sequence shown here is derived from an EMBL/GenBank/DDBJ whole genome shotgun (WGS) entry which is preliminary data.</text>
</comment>
<dbReference type="InterPro" id="IPR002509">
    <property type="entry name" value="NODB_dom"/>
</dbReference>
<feature type="signal peptide" evidence="1">
    <location>
        <begin position="1"/>
        <end position="22"/>
    </location>
</feature>
<evidence type="ECO:0000256" key="1">
    <source>
        <dbReference type="SAM" id="SignalP"/>
    </source>
</evidence>
<dbReference type="AlphaFoldDB" id="A0AAD9UYV5"/>
<keyword evidence="1" id="KW-0732">Signal</keyword>